<dbReference type="OrthoDB" id="23414at10239"/>
<keyword evidence="2" id="KW-1185">Reference proteome</keyword>
<accession>A0A916KQ86</accession>
<protein>
    <submittedName>
        <fullName evidence="1">Uncharacterized protein</fullName>
    </submittedName>
</protein>
<dbReference type="GeneID" id="15613756"/>
<reference evidence="1 2" key="1">
    <citation type="journal article" date="2013" name="J. Virol.">
        <title>New Insights into the Evolution of Entomopoxvirinae from the Complete Genome Sequences of Four Entomopoxviruses Infecting Adoxophyes honmai, Choristoneura biennis, Choristoneura rosaceana, and Mythimna separata.</title>
        <authorList>
            <person name="Theze J."/>
            <person name="Takatsuka J."/>
            <person name="Li Z."/>
            <person name="Gallais J."/>
            <person name="Doucet D."/>
            <person name="Arif B."/>
            <person name="Nakai M."/>
            <person name="Herniou E.A."/>
        </authorList>
    </citation>
    <scope>NUCLEOTIDE SEQUENCE [LARGE SCALE GENOMIC DNA]</scope>
</reference>
<proteinExistence type="predicted"/>
<evidence type="ECO:0000313" key="1">
    <source>
        <dbReference type="EMBL" id="CCU56332.1"/>
    </source>
</evidence>
<dbReference type="RefSeq" id="YP_008003651.1">
    <property type="nucleotide sequence ID" value="NC_021246.1"/>
</dbReference>
<dbReference type="EMBL" id="HF679134">
    <property type="protein sequence ID" value="CCU56332.1"/>
    <property type="molecule type" value="Genomic_DNA"/>
</dbReference>
<sequence length="140" mass="15858">MTETLKAAPSINLDDLYINAGNFSRKVKQVLNNIENKYRKDPEGTINYLNNLSAGAKSVQKRKLKGENNKNQVNELIGEYQMDSDVYCLKCKNKTGNMPASKVYNNGKNIRIECKCKDCGSKKSKFANKNFLNDNNIKKI</sequence>
<organism evidence="1 2">
    <name type="scientific">Mythimna separata entomopoxvirus 'L'</name>
    <dbReference type="NCBI Taxonomy" id="1293572"/>
    <lineage>
        <taxon>Viruses</taxon>
        <taxon>Varidnaviria</taxon>
        <taxon>Bamfordvirae</taxon>
        <taxon>Nucleocytoviricota</taxon>
        <taxon>Pokkesviricetes</taxon>
        <taxon>Chitovirales</taxon>
        <taxon>Poxviridae</taxon>
        <taxon>Entomopoxvirinae</taxon>
        <taxon>Betaentomopoxvirus</taxon>
        <taxon>Betaentomopoxvirus mseparata</taxon>
        <taxon>Mythimna separata entomopoxvirus</taxon>
    </lineage>
</organism>
<name>A0A916KQ86_9POXV</name>
<gene>
    <name evidence="1" type="ORF">MYSEV_134</name>
</gene>
<evidence type="ECO:0000313" key="2">
    <source>
        <dbReference type="Proteomes" id="UP000792671"/>
    </source>
</evidence>
<dbReference type="KEGG" id="vg:15613756"/>
<dbReference type="Proteomes" id="UP000792671">
    <property type="component" value="Genome"/>
</dbReference>